<dbReference type="GO" id="GO:0000107">
    <property type="term" value="F:imidazoleglycerol-phosphate synthase activity"/>
    <property type="evidence" value="ECO:0007669"/>
    <property type="project" value="InterPro"/>
</dbReference>
<dbReference type="SUPFAM" id="SSF51366">
    <property type="entry name" value="Ribulose-phoshate binding barrel"/>
    <property type="match status" value="1"/>
</dbReference>
<keyword evidence="6 14" id="KW-0028">Amino-acid biosynthesis</keyword>
<evidence type="ECO:0000256" key="4">
    <source>
        <dbReference type="ARBA" id="ARBA00012809"/>
    </source>
</evidence>
<gene>
    <name evidence="15" type="primary">hisF</name>
    <name evidence="15" type="ORF">CSLFYP84_02699</name>
</gene>
<dbReference type="EMBL" id="CACRUA010000029">
    <property type="protein sequence ID" value="VYU55691.1"/>
    <property type="molecule type" value="Genomic_DNA"/>
</dbReference>
<dbReference type="InterPro" id="IPR011060">
    <property type="entry name" value="RibuloseP-bd_barrel"/>
</dbReference>
<evidence type="ECO:0000256" key="2">
    <source>
        <dbReference type="ARBA" id="ARBA00009667"/>
    </source>
</evidence>
<evidence type="ECO:0000256" key="6">
    <source>
        <dbReference type="ARBA" id="ARBA00022605"/>
    </source>
</evidence>
<evidence type="ECO:0000256" key="10">
    <source>
        <dbReference type="ARBA" id="ARBA00030264"/>
    </source>
</evidence>
<keyword evidence="8 15" id="KW-0456">Lyase</keyword>
<evidence type="ECO:0000313" key="15">
    <source>
        <dbReference type="EMBL" id="VYU55691.1"/>
    </source>
</evidence>
<organism evidence="15">
    <name type="scientific">Clostridium symbiosum</name>
    <name type="common">Bacteroides symbiosus</name>
    <dbReference type="NCBI Taxonomy" id="1512"/>
    <lineage>
        <taxon>Bacteria</taxon>
        <taxon>Bacillati</taxon>
        <taxon>Bacillota</taxon>
        <taxon>Clostridia</taxon>
        <taxon>Lachnospirales</taxon>
        <taxon>Lachnospiraceae</taxon>
        <taxon>Otoolea</taxon>
    </lineage>
</organism>
<dbReference type="InterPro" id="IPR004651">
    <property type="entry name" value="HisF"/>
</dbReference>
<evidence type="ECO:0000256" key="1">
    <source>
        <dbReference type="ARBA" id="ARBA00005091"/>
    </source>
</evidence>
<dbReference type="PANTHER" id="PTHR21235:SF2">
    <property type="entry name" value="IMIDAZOLE GLYCEROL PHOSPHATE SYNTHASE HISHF"/>
    <property type="match status" value="1"/>
</dbReference>
<comment type="similarity">
    <text evidence="2 14">Belongs to the HisA/HisF family.</text>
</comment>
<dbReference type="InterPro" id="IPR050064">
    <property type="entry name" value="IGPS_HisA/HisF"/>
</dbReference>
<dbReference type="Pfam" id="PF00977">
    <property type="entry name" value="His_biosynth"/>
    <property type="match status" value="1"/>
</dbReference>
<comment type="pathway">
    <text evidence="1">Amino-acid biosynthesis; L-histidine biosynthesis; L-histidine from 5-phospho-alpha-D-ribose 1-diphosphate: step 5/9.</text>
</comment>
<dbReference type="UniPathway" id="UPA00031">
    <property type="reaction ID" value="UER00010"/>
</dbReference>
<comment type="catalytic activity">
    <reaction evidence="13">
        <text>5-[(5-phospho-1-deoxy-D-ribulos-1-ylimino)methylamino]-1-(5-phospho-beta-D-ribosyl)imidazole-4-carboxamide + L-glutamine = D-erythro-1-(imidazol-4-yl)glycerol 3-phosphate + 5-amino-1-(5-phospho-beta-D-ribosyl)imidazole-4-carboxamide + L-glutamate + H(+)</text>
        <dbReference type="Rhea" id="RHEA:24793"/>
        <dbReference type="ChEBI" id="CHEBI:15378"/>
        <dbReference type="ChEBI" id="CHEBI:29985"/>
        <dbReference type="ChEBI" id="CHEBI:58278"/>
        <dbReference type="ChEBI" id="CHEBI:58359"/>
        <dbReference type="ChEBI" id="CHEBI:58475"/>
        <dbReference type="ChEBI" id="CHEBI:58525"/>
        <dbReference type="EC" id="4.3.2.10"/>
    </reaction>
</comment>
<reference evidence="15" key="1">
    <citation type="submission" date="2019-11" db="EMBL/GenBank/DDBJ databases">
        <authorList>
            <person name="Feng L."/>
        </authorList>
    </citation>
    <scope>NUCLEOTIDE SEQUENCE</scope>
    <source>
        <strain evidence="15">CsymbiosumLFYP84</strain>
    </source>
</reference>
<dbReference type="GO" id="GO:0000105">
    <property type="term" value="P:L-histidine biosynthetic process"/>
    <property type="evidence" value="ECO:0007669"/>
    <property type="project" value="UniProtKB-UniPathway"/>
</dbReference>
<evidence type="ECO:0000256" key="8">
    <source>
        <dbReference type="ARBA" id="ARBA00023239"/>
    </source>
</evidence>
<dbReference type="GO" id="GO:0016829">
    <property type="term" value="F:lyase activity"/>
    <property type="evidence" value="ECO:0007669"/>
    <property type="project" value="UniProtKB-KW"/>
</dbReference>
<evidence type="ECO:0000256" key="3">
    <source>
        <dbReference type="ARBA" id="ARBA00011152"/>
    </source>
</evidence>
<name>A0A6N3FUN5_CLOSY</name>
<evidence type="ECO:0000256" key="14">
    <source>
        <dbReference type="RuleBase" id="RU003657"/>
    </source>
</evidence>
<evidence type="ECO:0000256" key="5">
    <source>
        <dbReference type="ARBA" id="ARBA00016318"/>
    </source>
</evidence>
<accession>A0A6N3FUN5</accession>
<protein>
    <recommendedName>
        <fullName evidence="5">Imidazole glycerol phosphate synthase subunit HisF</fullName>
        <ecNumber evidence="4">4.3.2.10</ecNumber>
    </recommendedName>
    <alternativeName>
        <fullName evidence="10">IGP synthase cyclase subunit</fullName>
    </alternativeName>
    <alternativeName>
        <fullName evidence="11">IGP synthase subunit HisF</fullName>
    </alternativeName>
    <alternativeName>
        <fullName evidence="12">ImGP synthase subunit HisF</fullName>
    </alternativeName>
</protein>
<dbReference type="InterPro" id="IPR013785">
    <property type="entry name" value="Aldolase_TIM"/>
</dbReference>
<dbReference type="AlphaFoldDB" id="A0A6N3FUN5"/>
<dbReference type="RefSeq" id="WP_156684743.1">
    <property type="nucleotide sequence ID" value="NZ_CACRUA010000029.1"/>
</dbReference>
<evidence type="ECO:0000256" key="9">
    <source>
        <dbReference type="ARBA" id="ARBA00025475"/>
    </source>
</evidence>
<comment type="subunit">
    <text evidence="3">Heterodimer of HisH and HisF.</text>
</comment>
<dbReference type="CDD" id="cd04731">
    <property type="entry name" value="HisF"/>
    <property type="match status" value="1"/>
</dbReference>
<dbReference type="InterPro" id="IPR006062">
    <property type="entry name" value="His_biosynth"/>
</dbReference>
<dbReference type="PANTHER" id="PTHR21235">
    <property type="entry name" value="IMIDAZOLE GLYCEROL PHOSPHATE SYNTHASE SUBUNIT HISF/H IGP SYNTHASE SUBUNIT HISF/H"/>
    <property type="match status" value="1"/>
</dbReference>
<proteinExistence type="inferred from homology"/>
<evidence type="ECO:0000256" key="13">
    <source>
        <dbReference type="ARBA" id="ARBA00047838"/>
    </source>
</evidence>
<sequence>MFTRPRIIPVLLIDDRDLIKTVNFKKPTYLGDPVNAVKIFNRKGIDELSILDISATRLKKEPDFEILEDIASEAFMPLSYGGGIKTVEQIRRLLAIGYEKVVINTEFVNNPELIKKAVELVGGQSIVISIDAKNIDGTYRCAIGDGETLTEYGPIELARKAEQLGAGEIFLNSIDRDGTMQGYDIELIRNVSASVNIPVTACGGAGGILDLKKVLREGNAHAAAGGSMFVYYGKLKAVLITAPTEHELIEAEIYQVD</sequence>
<evidence type="ECO:0000256" key="12">
    <source>
        <dbReference type="ARBA" id="ARBA00032401"/>
    </source>
</evidence>
<dbReference type="Gene3D" id="3.20.20.70">
    <property type="entry name" value="Aldolase class I"/>
    <property type="match status" value="1"/>
</dbReference>
<keyword evidence="7 14" id="KW-0368">Histidine biosynthesis</keyword>
<evidence type="ECO:0000256" key="7">
    <source>
        <dbReference type="ARBA" id="ARBA00023102"/>
    </source>
</evidence>
<dbReference type="EC" id="4.3.2.10" evidence="4"/>
<evidence type="ECO:0000256" key="11">
    <source>
        <dbReference type="ARBA" id="ARBA00031409"/>
    </source>
</evidence>
<dbReference type="NCBIfam" id="NF038364">
    <property type="entry name" value="AglZ_HisF2_fam"/>
    <property type="match status" value="1"/>
</dbReference>
<comment type="function">
    <text evidence="9">IGPS catalyzes the conversion of PRFAR and glutamine to IGP, AICAR and glutamate. The HisF subunit catalyzes the cyclization activity that produces IGP and AICAR from PRFAR using the ammonia provided by the HisH subunit.</text>
</comment>